<comment type="subcellular location">
    <subcellularLocation>
        <location evidence="1 8">Cell membrane</location>
        <topology evidence="1 8">Multi-pass membrane protein</topology>
    </subcellularLocation>
</comment>
<evidence type="ECO:0000256" key="4">
    <source>
        <dbReference type="ARBA" id="ARBA00022475"/>
    </source>
</evidence>
<sequence length="243" mass="25868">MDLPLIVSVLAWFVASFVTGLCGIGAAAIATAIQITVLPVQTVVLVSCLTGLAAGLVMCFRYGRYCRWTTALLMFAGTIPGSLAGLQILQYAPATILEVFVGIMLIFCTAGMALFRNLRFLQEGTMASFLVGVAGGMLGTCVNIDGPVVALYGLQAGWQPLVFLGTTSIYFFLRIVVTCTVQASAGLYTAEIVHYVQYCAPFAVLGLLLAMPVIRRINTQTFRRVVQAVILLAGILCLGRALV</sequence>
<evidence type="ECO:0000313" key="9">
    <source>
        <dbReference type="EMBL" id="HIW00215.1"/>
    </source>
</evidence>
<feature type="transmembrane region" description="Helical" evidence="8">
    <location>
        <begin position="6"/>
        <end position="30"/>
    </location>
</feature>
<dbReference type="Pfam" id="PF01925">
    <property type="entry name" value="TauE"/>
    <property type="match status" value="1"/>
</dbReference>
<evidence type="ECO:0000256" key="2">
    <source>
        <dbReference type="ARBA" id="ARBA00009142"/>
    </source>
</evidence>
<evidence type="ECO:0000256" key="7">
    <source>
        <dbReference type="ARBA" id="ARBA00023136"/>
    </source>
</evidence>
<reference evidence="9" key="2">
    <citation type="submission" date="2021-04" db="EMBL/GenBank/DDBJ databases">
        <authorList>
            <person name="Gilroy R."/>
        </authorList>
    </citation>
    <scope>NUCLEOTIDE SEQUENCE</scope>
    <source>
        <strain evidence="9">ChiHecec2B26-446</strain>
    </source>
</reference>
<keyword evidence="5 8" id="KW-0812">Transmembrane</keyword>
<comment type="caution">
    <text evidence="9">The sequence shown here is derived from an EMBL/GenBank/DDBJ whole genome shotgun (WGS) entry which is preliminary data.</text>
</comment>
<protein>
    <recommendedName>
        <fullName evidence="8">Probable membrane transporter protein</fullName>
    </recommendedName>
</protein>
<feature type="transmembrane region" description="Helical" evidence="8">
    <location>
        <begin position="195"/>
        <end position="213"/>
    </location>
</feature>
<name>A0A9D1TP20_9BACT</name>
<feature type="transmembrane region" description="Helical" evidence="8">
    <location>
        <begin position="69"/>
        <end position="89"/>
    </location>
</feature>
<feature type="transmembrane region" description="Helical" evidence="8">
    <location>
        <begin position="96"/>
        <end position="115"/>
    </location>
</feature>
<gene>
    <name evidence="9" type="ORF">H9894_03380</name>
</gene>
<feature type="transmembrane region" description="Helical" evidence="8">
    <location>
        <begin position="42"/>
        <end position="63"/>
    </location>
</feature>
<dbReference type="Proteomes" id="UP000886752">
    <property type="component" value="Unassembled WGS sequence"/>
</dbReference>
<evidence type="ECO:0000256" key="5">
    <source>
        <dbReference type="ARBA" id="ARBA00022692"/>
    </source>
</evidence>
<keyword evidence="3" id="KW-0813">Transport</keyword>
<evidence type="ECO:0000256" key="6">
    <source>
        <dbReference type="ARBA" id="ARBA00022989"/>
    </source>
</evidence>
<keyword evidence="6 8" id="KW-1133">Transmembrane helix</keyword>
<comment type="similarity">
    <text evidence="2 8">Belongs to the 4-toluene sulfonate uptake permease (TSUP) (TC 2.A.102) family.</text>
</comment>
<feature type="transmembrane region" description="Helical" evidence="8">
    <location>
        <begin position="225"/>
        <end position="242"/>
    </location>
</feature>
<evidence type="ECO:0000256" key="1">
    <source>
        <dbReference type="ARBA" id="ARBA00004651"/>
    </source>
</evidence>
<accession>A0A9D1TP20</accession>
<feature type="transmembrane region" description="Helical" evidence="8">
    <location>
        <begin position="127"/>
        <end position="154"/>
    </location>
</feature>
<keyword evidence="7 8" id="KW-0472">Membrane</keyword>
<reference evidence="9" key="1">
    <citation type="journal article" date="2021" name="PeerJ">
        <title>Extensive microbial diversity within the chicken gut microbiome revealed by metagenomics and culture.</title>
        <authorList>
            <person name="Gilroy R."/>
            <person name="Ravi A."/>
            <person name="Getino M."/>
            <person name="Pursley I."/>
            <person name="Horton D.L."/>
            <person name="Alikhan N.F."/>
            <person name="Baker D."/>
            <person name="Gharbi K."/>
            <person name="Hall N."/>
            <person name="Watson M."/>
            <person name="Adriaenssens E.M."/>
            <person name="Foster-Nyarko E."/>
            <person name="Jarju S."/>
            <person name="Secka A."/>
            <person name="Antonio M."/>
            <person name="Oren A."/>
            <person name="Chaudhuri R.R."/>
            <person name="La Ragione R."/>
            <person name="Hildebrand F."/>
            <person name="Pallen M.J."/>
        </authorList>
    </citation>
    <scope>NUCLEOTIDE SEQUENCE</scope>
    <source>
        <strain evidence="9">ChiHecec2B26-446</strain>
    </source>
</reference>
<evidence type="ECO:0000256" key="3">
    <source>
        <dbReference type="ARBA" id="ARBA00022448"/>
    </source>
</evidence>
<feature type="transmembrane region" description="Helical" evidence="8">
    <location>
        <begin position="161"/>
        <end position="183"/>
    </location>
</feature>
<organism evidence="9 10">
    <name type="scientific">Candidatus Desulfovibrio intestinipullorum</name>
    <dbReference type="NCBI Taxonomy" id="2838536"/>
    <lineage>
        <taxon>Bacteria</taxon>
        <taxon>Pseudomonadati</taxon>
        <taxon>Thermodesulfobacteriota</taxon>
        <taxon>Desulfovibrionia</taxon>
        <taxon>Desulfovibrionales</taxon>
        <taxon>Desulfovibrionaceae</taxon>
        <taxon>Desulfovibrio</taxon>
    </lineage>
</organism>
<dbReference type="GO" id="GO:0005886">
    <property type="term" value="C:plasma membrane"/>
    <property type="evidence" value="ECO:0007669"/>
    <property type="project" value="UniProtKB-SubCell"/>
</dbReference>
<dbReference type="InterPro" id="IPR052017">
    <property type="entry name" value="TSUP"/>
</dbReference>
<evidence type="ECO:0000256" key="8">
    <source>
        <dbReference type="RuleBase" id="RU363041"/>
    </source>
</evidence>
<proteinExistence type="inferred from homology"/>
<keyword evidence="4 8" id="KW-1003">Cell membrane</keyword>
<evidence type="ECO:0000313" key="10">
    <source>
        <dbReference type="Proteomes" id="UP000886752"/>
    </source>
</evidence>
<dbReference type="PANTHER" id="PTHR30269">
    <property type="entry name" value="TRANSMEMBRANE PROTEIN YFCA"/>
    <property type="match status" value="1"/>
</dbReference>
<dbReference type="InterPro" id="IPR002781">
    <property type="entry name" value="TM_pro_TauE-like"/>
</dbReference>
<dbReference type="PANTHER" id="PTHR30269:SF37">
    <property type="entry name" value="MEMBRANE TRANSPORTER PROTEIN"/>
    <property type="match status" value="1"/>
</dbReference>
<dbReference type="EMBL" id="DXHV01000036">
    <property type="protein sequence ID" value="HIW00215.1"/>
    <property type="molecule type" value="Genomic_DNA"/>
</dbReference>
<dbReference type="AlphaFoldDB" id="A0A9D1TP20"/>